<evidence type="ECO:0000259" key="8">
    <source>
        <dbReference type="PROSITE" id="PS51144"/>
    </source>
</evidence>
<keyword evidence="5" id="KW-1133">Transmembrane helix</keyword>
<evidence type="ECO:0000313" key="10">
    <source>
        <dbReference type="RefSeq" id="XP_001361744.3"/>
    </source>
</evidence>
<keyword evidence="4" id="KW-0677">Repeat</keyword>
<dbReference type="SUPFAM" id="SSF51069">
    <property type="entry name" value="Carbonic anhydrase"/>
    <property type="match status" value="1"/>
</dbReference>
<keyword evidence="5" id="KW-0472">Membrane</keyword>
<accession>A0A6I8UVY5</accession>
<feature type="compositionally biased region" description="Basic and acidic residues" evidence="7">
    <location>
        <begin position="359"/>
        <end position="368"/>
    </location>
</feature>
<evidence type="ECO:0000313" key="9">
    <source>
        <dbReference type="Proteomes" id="UP000001819"/>
    </source>
</evidence>
<dbReference type="FunCoup" id="A0A6I8UVY5">
    <property type="interactions" value="18"/>
</dbReference>
<sequence>MFDTTLGYLIGLVMQLFWLLVSQGFCQMVQHPLLASVLCLVLGLAQQTGQKILRERFRWVLQYPKIWITHSDLATDDCNSWYDMADQREGGLEGLDGAGFQSPINIDDRQLSPMAIRELLNWNHYDELPASIQVENTGHTLILRAQFHGNTPTISGADLLASYTFVEVRFHWGWCNSEGSEHTFNHRKFPMEMQVMHRASSGMSRSCTSSYDLLTIAYMFELSAHNPFLDPLVQNLRQVQQPGKAVNISPFPLCYLMPAFRAGFYSYGGSLTRPPFYEGTEWFIFPETLAISDFQLRHFRQLLSHDGVTPITRNARPVQALGNRSINLNCFCPMNTNKLASVPVVGLCQQQQQAADVQKEEPVEKVQEQQRGPAPAGSEEEGELIESMDTTTVITSDSTNMSLTTFLRKEQLTPTQQDYSSTAIVIHSDSTSSDMCAPHPVGGPGSAQQASCNADAICGVGDGINIPVYHGQIE</sequence>
<dbReference type="PROSITE" id="PS51144">
    <property type="entry name" value="ALPHA_CA_2"/>
    <property type="match status" value="1"/>
</dbReference>
<dbReference type="Proteomes" id="UP000001819">
    <property type="component" value="Chromosome 3"/>
</dbReference>
<evidence type="ECO:0000256" key="4">
    <source>
        <dbReference type="ARBA" id="ARBA00022737"/>
    </source>
</evidence>
<evidence type="ECO:0000256" key="2">
    <source>
        <dbReference type="ARBA" id="ARBA00010718"/>
    </source>
</evidence>
<dbReference type="GO" id="GO:0016020">
    <property type="term" value="C:membrane"/>
    <property type="evidence" value="ECO:0007669"/>
    <property type="project" value="UniProtKB-SubCell"/>
</dbReference>
<dbReference type="PANTHER" id="PTHR18952:SF227">
    <property type="entry name" value="CARBONIC ANHYDRASE 13-RELATED"/>
    <property type="match status" value="1"/>
</dbReference>
<reference evidence="10" key="2">
    <citation type="submission" date="2025-08" db="UniProtKB">
        <authorList>
            <consortium name="RefSeq"/>
        </authorList>
    </citation>
    <scope>IDENTIFICATION</scope>
    <source>
        <strain evidence="10">MV-25-SWS-2005</strain>
        <tissue evidence="10">Whole body</tissue>
    </source>
</reference>
<evidence type="ECO:0000256" key="5">
    <source>
        <dbReference type="ARBA" id="ARBA00022989"/>
    </source>
</evidence>
<dbReference type="PANTHER" id="PTHR18952">
    <property type="entry name" value="CARBONIC ANHYDRASE"/>
    <property type="match status" value="1"/>
</dbReference>
<dbReference type="AlphaFoldDB" id="A0A6I8UVY5"/>
<keyword evidence="3" id="KW-0812">Transmembrane</keyword>
<dbReference type="SMART" id="SM01057">
    <property type="entry name" value="Carb_anhydrase"/>
    <property type="match status" value="1"/>
</dbReference>
<gene>
    <name evidence="10" type="primary">CAH13</name>
</gene>
<dbReference type="InParanoid" id="A0A6I8UVY5"/>
<dbReference type="GO" id="GO:0005737">
    <property type="term" value="C:cytoplasm"/>
    <property type="evidence" value="ECO:0007669"/>
    <property type="project" value="TreeGrafter"/>
</dbReference>
<evidence type="ECO:0000256" key="1">
    <source>
        <dbReference type="ARBA" id="ARBA00004479"/>
    </source>
</evidence>
<dbReference type="InterPro" id="IPR041887">
    <property type="entry name" value="Alpha_CARP_receptor-type"/>
</dbReference>
<comment type="subcellular location">
    <subcellularLocation>
        <location evidence="1">Membrane</location>
        <topology evidence="1">Single-pass type I membrane protein</topology>
    </subcellularLocation>
</comment>
<dbReference type="KEGG" id="dpo:4805326"/>
<dbReference type="GO" id="GO:0004089">
    <property type="term" value="F:carbonate dehydratase activity"/>
    <property type="evidence" value="ECO:0007669"/>
    <property type="project" value="InterPro"/>
</dbReference>
<evidence type="ECO:0000256" key="3">
    <source>
        <dbReference type="ARBA" id="ARBA00022692"/>
    </source>
</evidence>
<feature type="domain" description="Alpha-carbonic anhydrase" evidence="8">
    <location>
        <begin position="65"/>
        <end position="330"/>
    </location>
</feature>
<reference evidence="9" key="1">
    <citation type="submission" date="2024-06" db="UniProtKB">
        <authorList>
            <consortium name="RefSeq"/>
        </authorList>
    </citation>
    <scope>NUCLEOTIDE SEQUENCE [LARGE SCALE GENOMIC DNA]</scope>
    <source>
        <strain evidence="9">MV2-25</strain>
    </source>
</reference>
<dbReference type="GO" id="GO:0008270">
    <property type="term" value="F:zinc ion binding"/>
    <property type="evidence" value="ECO:0007669"/>
    <property type="project" value="InterPro"/>
</dbReference>
<protein>
    <submittedName>
        <fullName evidence="10">Carbonic anhydrase 15</fullName>
    </submittedName>
</protein>
<keyword evidence="6" id="KW-0325">Glycoprotein</keyword>
<comment type="similarity">
    <text evidence="2">Belongs to the alpha-carbonic anhydrase family.</text>
</comment>
<organism evidence="9 10">
    <name type="scientific">Drosophila pseudoobscura pseudoobscura</name>
    <name type="common">Fruit fly</name>
    <dbReference type="NCBI Taxonomy" id="46245"/>
    <lineage>
        <taxon>Eukaryota</taxon>
        <taxon>Metazoa</taxon>
        <taxon>Ecdysozoa</taxon>
        <taxon>Arthropoda</taxon>
        <taxon>Hexapoda</taxon>
        <taxon>Insecta</taxon>
        <taxon>Pterygota</taxon>
        <taxon>Neoptera</taxon>
        <taxon>Endopterygota</taxon>
        <taxon>Diptera</taxon>
        <taxon>Brachycera</taxon>
        <taxon>Muscomorpha</taxon>
        <taxon>Ephydroidea</taxon>
        <taxon>Drosophilidae</taxon>
        <taxon>Drosophila</taxon>
        <taxon>Sophophora</taxon>
    </lineage>
</organism>
<dbReference type="Gene3D" id="3.10.200.10">
    <property type="entry name" value="Alpha carbonic anhydrase"/>
    <property type="match status" value="1"/>
</dbReference>
<name>A0A6I8UVY5_DROPS</name>
<feature type="region of interest" description="Disordered" evidence="7">
    <location>
        <begin position="359"/>
        <end position="386"/>
    </location>
</feature>
<dbReference type="CDD" id="cd03122">
    <property type="entry name" value="alpha_CARP_receptor_like"/>
    <property type="match status" value="1"/>
</dbReference>
<dbReference type="Pfam" id="PF00194">
    <property type="entry name" value="Carb_anhydrase"/>
    <property type="match status" value="1"/>
</dbReference>
<dbReference type="InterPro" id="IPR023561">
    <property type="entry name" value="Carbonic_anhydrase_a-class"/>
</dbReference>
<dbReference type="InterPro" id="IPR036398">
    <property type="entry name" value="CA_dom_sf"/>
</dbReference>
<dbReference type="InterPro" id="IPR001148">
    <property type="entry name" value="CA_dom"/>
</dbReference>
<evidence type="ECO:0000256" key="6">
    <source>
        <dbReference type="ARBA" id="ARBA00023180"/>
    </source>
</evidence>
<proteinExistence type="inferred from homology"/>
<keyword evidence="9" id="KW-1185">Reference proteome</keyword>
<dbReference type="RefSeq" id="XP_001361744.3">
    <property type="nucleotide sequence ID" value="XM_001361707.4"/>
</dbReference>
<evidence type="ECO:0000256" key="7">
    <source>
        <dbReference type="SAM" id="MobiDB-lite"/>
    </source>
</evidence>